<gene>
    <name evidence="2" type="primary">27</name>
    <name evidence="2" type="ORF">SEA_NIKLAS_27</name>
</gene>
<reference evidence="2 3" key="1">
    <citation type="submission" date="2019-02" db="EMBL/GenBank/DDBJ databases">
        <authorList>
            <person name="Johnson N."/>
            <person name="McClure M.G."/>
            <person name="Christensen M."/>
            <person name="Johnson M."/>
            <person name="Gaffney B.L."/>
            <person name="Staples A.K."/>
            <person name="King R.A."/>
            <person name="Rinehart C.A."/>
            <person name="Rowland N.S."/>
            <person name="Garlena R.A."/>
            <person name="Russell D.A."/>
            <person name="Pope W.H."/>
            <person name="Jacobs-Sera D."/>
            <person name="Hendrix R.W."/>
            <person name="Hatfull G.F."/>
        </authorList>
    </citation>
    <scope>NUCLEOTIDE SEQUENCE [LARGE SCALE GENOMIC DNA]</scope>
</reference>
<dbReference type="KEGG" id="vg:60325196"/>
<dbReference type="GeneID" id="60325196"/>
<sequence length="833" mass="88432">MPPVYDRRALPIDRDPMRSIFGEPAKLPKLDAGVIWAEWLRGLKELTGLDLSSPEALVLSLGDIIGGALDPENLVPILSQVFGYIGPPLAGMNQLAQWVGQHVFGLIDPRRLAQIPLGSIVRDSPNLLPNGSFADAIAVDDPTAAWVRDTATYRSAPASVRTAADGTIRELLSVDAIPVQAGQKLDVSGYVRWASLTAGADAIALGLMTYGDDGEQRVLIDTVAAPAGTQLTWQKLDGQYEVPEGVTTVRVRLIVTQDATAGNVWFDDLAASLGSNKPQIDWIDGLRDELAAAFASAAAAAQAFGDFLNTQWQQMLNGVKGGVGGVIEDLIDKLQHLTPSGLFDASRLTNMLNIPPIDLENVLDLSDELADLGDGIADVFDDIRSTWGHWWNALTGQGQQSVTAADTAEQIAALAAAQVANSIAIAELRAHQDGSTNSGMQGLDDFEREVENGLGGLMYWAQSTDYGSQGYVRIRNGQVEWVDQGAGATQYRFRCTRSDIAHTETDYQRATLVVGTISAESHFPTDSTTQHSRIYVRMSDDETRYVFVEFGGAELAQFGYRNGGSEVWVGSAFSCSRGSVGATFTLEAGTAGGSRIFRFLVNGKPVSGGLWNDSTGVTAMGEDCRGWGFGMAAGSRLGAGQTTPNSYGAVTIADNTPTPTRGVGMRVYRGSTSGAGQSSPSSTVPFTTNTLDTIDRITPGLDWNPATQTLTIGIEGWYTFPMRIQSGSDQPVGREWRTAVFKNGVLAAYGDTYGMHTSVGGNGGGGDPRNRTLGGGGMELYCDVGDEIQPACDVTLADPVPIVNPNGNPGNLVGDAGGTRTWFCAILLNRSTA</sequence>
<dbReference type="Proteomes" id="UP000295207">
    <property type="component" value="Segment"/>
</dbReference>
<accession>A0A482JHD8</accession>
<dbReference type="EMBL" id="MK494119">
    <property type="protein sequence ID" value="QBP31609.1"/>
    <property type="molecule type" value="Genomic_DNA"/>
</dbReference>
<dbReference type="InterPro" id="IPR055681">
    <property type="entry name" value="DUF7257"/>
</dbReference>
<feature type="domain" description="DUF7257" evidence="1">
    <location>
        <begin position="414"/>
        <end position="658"/>
    </location>
</feature>
<name>A0A482JHD8_9CAUD</name>
<keyword evidence="3" id="KW-1185">Reference proteome</keyword>
<dbReference type="Gene3D" id="2.60.120.260">
    <property type="entry name" value="Galactose-binding domain-like"/>
    <property type="match status" value="1"/>
</dbReference>
<protein>
    <submittedName>
        <fullName evidence="2">Minor tail protein</fullName>
    </submittedName>
</protein>
<evidence type="ECO:0000313" key="3">
    <source>
        <dbReference type="Proteomes" id="UP000295207"/>
    </source>
</evidence>
<proteinExistence type="predicted"/>
<organism evidence="2 3">
    <name type="scientific">Mycobacterium Phage Niklas</name>
    <dbReference type="NCBI Taxonomy" id="2517936"/>
    <lineage>
        <taxon>Viruses</taxon>
        <taxon>Duplodnaviria</taxon>
        <taxon>Heunggongvirae</taxon>
        <taxon>Uroviricota</taxon>
        <taxon>Caudoviricetes</taxon>
        <taxon>Weiservirinae</taxon>
        <taxon>Anayavirus</taxon>
        <taxon>Anayavirus niklas</taxon>
    </lineage>
</organism>
<dbReference type="Pfam" id="PF23918">
    <property type="entry name" value="DUF7257"/>
    <property type="match status" value="1"/>
</dbReference>
<evidence type="ECO:0000259" key="1">
    <source>
        <dbReference type="Pfam" id="PF23918"/>
    </source>
</evidence>
<dbReference type="RefSeq" id="YP_009953717.1">
    <property type="nucleotide sequence ID" value="NC_051625.1"/>
</dbReference>
<evidence type="ECO:0000313" key="2">
    <source>
        <dbReference type="EMBL" id="QBP31609.1"/>
    </source>
</evidence>